<dbReference type="RefSeq" id="WP_045250180.1">
    <property type="nucleotide sequence ID" value="NZ_CP099706.1"/>
</dbReference>
<dbReference type="InterPro" id="IPR036271">
    <property type="entry name" value="Tet_transcr_reg_TetR-rel_C_sf"/>
</dbReference>
<dbReference type="InterPro" id="IPR004111">
    <property type="entry name" value="Repressor_TetR_C"/>
</dbReference>
<feature type="DNA-binding region" description="H-T-H motif" evidence="4">
    <location>
        <begin position="57"/>
        <end position="76"/>
    </location>
</feature>
<feature type="domain" description="HTH tetR-type" evidence="6">
    <location>
        <begin position="34"/>
        <end position="94"/>
    </location>
</feature>
<keyword evidence="2 4" id="KW-0238">DNA-binding</keyword>
<protein>
    <submittedName>
        <fullName evidence="7">Bacterial regulatory protein, tetR family</fullName>
    </submittedName>
</protein>
<evidence type="ECO:0000256" key="2">
    <source>
        <dbReference type="ARBA" id="ARBA00023125"/>
    </source>
</evidence>
<dbReference type="GO" id="GO:0003700">
    <property type="term" value="F:DNA-binding transcription factor activity"/>
    <property type="evidence" value="ECO:0007669"/>
    <property type="project" value="TreeGrafter"/>
</dbReference>
<keyword evidence="5" id="KW-0175">Coiled coil</keyword>
<dbReference type="Gene3D" id="1.10.357.10">
    <property type="entry name" value="Tetracycline Repressor, domain 2"/>
    <property type="match status" value="1"/>
</dbReference>
<dbReference type="PANTHER" id="PTHR30055:SF151">
    <property type="entry name" value="TRANSCRIPTIONAL REGULATORY PROTEIN"/>
    <property type="match status" value="1"/>
</dbReference>
<evidence type="ECO:0000256" key="5">
    <source>
        <dbReference type="SAM" id="Coils"/>
    </source>
</evidence>
<dbReference type="SUPFAM" id="SSF46689">
    <property type="entry name" value="Homeodomain-like"/>
    <property type="match status" value="1"/>
</dbReference>
<evidence type="ECO:0000256" key="4">
    <source>
        <dbReference type="PROSITE-ProRule" id="PRU00335"/>
    </source>
</evidence>
<feature type="coiled-coil region" evidence="5">
    <location>
        <begin position="278"/>
        <end position="305"/>
    </location>
</feature>
<comment type="caution">
    <text evidence="7">The sequence shown here is derived from an EMBL/GenBank/DDBJ whole genome shotgun (WGS) entry which is preliminary data.</text>
</comment>
<dbReference type="Proteomes" id="UP000033448">
    <property type="component" value="Unassembled WGS sequence"/>
</dbReference>
<sequence length="315" mass="33471">MTDEPDPVDLPDLPRGIALSWGMAASPQRGPKREMSVERIVEAAVDLADREGLGAVSMAAVAKALGFTPMSLYRYVSAKDDLLLLMQEEASGAPALPDAGTEGGDWRGEAERLYRAQLEIYLAHPWLLSLPINGTPATPSTVAWMDAYLGAFADTPLDLDDRTAAMLAIMGQARWYGTVAAGYAEAARAGGLSVAEVGSREAALFLTLVDADAYPHTRAALEAGVMTSDRDSMAFGIVRLLDGIAAYIDRVAATGPDARAVERAPLPDDPALAADKRVRAAAKTVREAEKALRAAQKNLRQVRRDAAERIARSAG</sequence>
<dbReference type="AlphaFoldDB" id="A0A0F0L1J8"/>
<keyword evidence="1" id="KW-0805">Transcription regulation</keyword>
<dbReference type="Pfam" id="PF02909">
    <property type="entry name" value="TetR_C_1"/>
    <property type="match status" value="1"/>
</dbReference>
<dbReference type="InterPro" id="IPR050109">
    <property type="entry name" value="HTH-type_TetR-like_transc_reg"/>
</dbReference>
<keyword evidence="8" id="KW-1185">Reference proteome</keyword>
<dbReference type="EMBL" id="JYIT01000070">
    <property type="protein sequence ID" value="KJL25411.1"/>
    <property type="molecule type" value="Genomic_DNA"/>
</dbReference>
<evidence type="ECO:0000259" key="6">
    <source>
        <dbReference type="PROSITE" id="PS50977"/>
    </source>
</evidence>
<evidence type="ECO:0000313" key="7">
    <source>
        <dbReference type="EMBL" id="KJL25411.1"/>
    </source>
</evidence>
<dbReference type="Pfam" id="PF00440">
    <property type="entry name" value="TetR_N"/>
    <property type="match status" value="1"/>
</dbReference>
<proteinExistence type="predicted"/>
<name>A0A0F0L1J8_9MICO</name>
<dbReference type="PATRIC" id="fig|582680.7.peg.1518"/>
<dbReference type="PANTHER" id="PTHR30055">
    <property type="entry name" value="HTH-TYPE TRANSCRIPTIONAL REGULATOR RUTR"/>
    <property type="match status" value="1"/>
</dbReference>
<dbReference type="GO" id="GO:0045892">
    <property type="term" value="P:negative regulation of DNA-templated transcription"/>
    <property type="evidence" value="ECO:0007669"/>
    <property type="project" value="InterPro"/>
</dbReference>
<dbReference type="SUPFAM" id="SSF48498">
    <property type="entry name" value="Tetracyclin repressor-like, C-terminal domain"/>
    <property type="match status" value="1"/>
</dbReference>
<dbReference type="InterPro" id="IPR001647">
    <property type="entry name" value="HTH_TetR"/>
</dbReference>
<evidence type="ECO:0000256" key="3">
    <source>
        <dbReference type="ARBA" id="ARBA00023163"/>
    </source>
</evidence>
<dbReference type="InterPro" id="IPR009057">
    <property type="entry name" value="Homeodomain-like_sf"/>
</dbReference>
<evidence type="ECO:0000256" key="1">
    <source>
        <dbReference type="ARBA" id="ARBA00023015"/>
    </source>
</evidence>
<dbReference type="Gene3D" id="1.10.10.60">
    <property type="entry name" value="Homeodomain-like"/>
    <property type="match status" value="1"/>
</dbReference>
<accession>A0A0F0L1J8</accession>
<organism evidence="7 8">
    <name type="scientific">Microbacterium azadirachtae</name>
    <dbReference type="NCBI Taxonomy" id="582680"/>
    <lineage>
        <taxon>Bacteria</taxon>
        <taxon>Bacillati</taxon>
        <taxon>Actinomycetota</taxon>
        <taxon>Actinomycetes</taxon>
        <taxon>Micrococcales</taxon>
        <taxon>Microbacteriaceae</taxon>
        <taxon>Microbacterium</taxon>
    </lineage>
</organism>
<gene>
    <name evidence="7" type="ORF">RL72_01479</name>
</gene>
<dbReference type="OrthoDB" id="2570341at2"/>
<evidence type="ECO:0000313" key="8">
    <source>
        <dbReference type="Proteomes" id="UP000033448"/>
    </source>
</evidence>
<dbReference type="PROSITE" id="PS50977">
    <property type="entry name" value="HTH_TETR_2"/>
    <property type="match status" value="1"/>
</dbReference>
<keyword evidence="3" id="KW-0804">Transcription</keyword>
<dbReference type="GO" id="GO:0000976">
    <property type="term" value="F:transcription cis-regulatory region binding"/>
    <property type="evidence" value="ECO:0007669"/>
    <property type="project" value="TreeGrafter"/>
</dbReference>
<reference evidence="7 8" key="1">
    <citation type="submission" date="2015-02" db="EMBL/GenBank/DDBJ databases">
        <title>Draft genome sequences of ten Microbacterium spp. with emphasis on heavy metal contaminated environments.</title>
        <authorList>
            <person name="Corretto E."/>
        </authorList>
    </citation>
    <scope>NUCLEOTIDE SEQUENCE [LARGE SCALE GENOMIC DNA]</scope>
    <source>
        <strain evidence="7 8">DSM 23848</strain>
    </source>
</reference>